<dbReference type="AlphaFoldDB" id="A0A1S1R8C7"/>
<proteinExistence type="predicted"/>
<dbReference type="Proteomes" id="UP000179769">
    <property type="component" value="Unassembled WGS sequence"/>
</dbReference>
<reference evidence="3" key="1">
    <citation type="submission" date="2016-07" db="EMBL/GenBank/DDBJ databases">
        <title>Frankia sp. NRRL B-16219 Genome sequencing.</title>
        <authorList>
            <person name="Ghodhbane-Gtari F."/>
            <person name="Swanson E."/>
            <person name="Gueddou A."/>
            <person name="Louati M."/>
            <person name="Nouioui I."/>
            <person name="Hezbri K."/>
            <person name="Abebe-Akele F."/>
            <person name="Simpson S."/>
            <person name="Morris K."/>
            <person name="Thomas K."/>
            <person name="Gtari M."/>
            <person name="Tisa L.S."/>
        </authorList>
    </citation>
    <scope>NUCLEOTIDE SEQUENCE [LARGE SCALE GENOMIC DNA]</scope>
    <source>
        <strain evidence="3">NRRL B-16219</strain>
    </source>
</reference>
<feature type="domain" description="DeoxyPurine in DNA protein A" evidence="1">
    <location>
        <begin position="12"/>
        <end position="253"/>
    </location>
</feature>
<evidence type="ECO:0000259" key="1">
    <source>
        <dbReference type="Pfam" id="PF23859"/>
    </source>
</evidence>
<dbReference type="InterPro" id="IPR055645">
    <property type="entry name" value="DpdA"/>
</dbReference>
<sequence>MPDTATRTAPTFWLGSHEPSWLERTTVPLFVSHRRLLRRRTLPRAIGPWALDSGAFSEIAANGQFETSPQQYATAVRRYADEIGGMTWAAPQDWMCEPIMLAKTGLTVAEHQRRTVASYLDLQERAPDLPWVPVLQGYDLADYLRCVDLYAAVGVQLQDLPLVGLGSVCRRQATSEIAVLTATLAGQGLKLHGFGVKTAGLDLYGQHLASADSMAWSYAARRSDPLPDCTGHRNCANCVRYALAWRGTVLDRLRRALSRPVQYDLWGAAA</sequence>
<dbReference type="RefSeq" id="WP_071060227.1">
    <property type="nucleotide sequence ID" value="NZ_MAXA01000047.1"/>
</dbReference>
<dbReference type="EMBL" id="MAXA01000047">
    <property type="protein sequence ID" value="OHV42207.1"/>
    <property type="molecule type" value="Genomic_DNA"/>
</dbReference>
<gene>
    <name evidence="2" type="ORF">BBK14_11335</name>
</gene>
<accession>A0A1S1R8C7</accession>
<dbReference type="Pfam" id="PF23859">
    <property type="entry name" value="DpdA"/>
    <property type="match status" value="1"/>
</dbReference>
<evidence type="ECO:0000313" key="3">
    <source>
        <dbReference type="Proteomes" id="UP000179769"/>
    </source>
</evidence>
<protein>
    <recommendedName>
        <fullName evidence="1">DeoxyPurine in DNA protein A domain-containing protein</fullName>
    </recommendedName>
</protein>
<keyword evidence="3" id="KW-1185">Reference proteome</keyword>
<evidence type="ECO:0000313" key="2">
    <source>
        <dbReference type="EMBL" id="OHV42207.1"/>
    </source>
</evidence>
<comment type="caution">
    <text evidence="2">The sequence shown here is derived from an EMBL/GenBank/DDBJ whole genome shotgun (WGS) entry which is preliminary data.</text>
</comment>
<organism evidence="2 3">
    <name type="scientific">Parafrankia soli</name>
    <dbReference type="NCBI Taxonomy" id="2599596"/>
    <lineage>
        <taxon>Bacteria</taxon>
        <taxon>Bacillati</taxon>
        <taxon>Actinomycetota</taxon>
        <taxon>Actinomycetes</taxon>
        <taxon>Frankiales</taxon>
        <taxon>Frankiaceae</taxon>
        <taxon>Parafrankia</taxon>
    </lineage>
</organism>
<dbReference type="OrthoDB" id="9075047at2"/>
<name>A0A1S1R8C7_9ACTN</name>